<evidence type="ECO:0000259" key="1">
    <source>
        <dbReference type="PROSITE" id="PS50126"/>
    </source>
</evidence>
<dbReference type="SUPFAM" id="SSF50249">
    <property type="entry name" value="Nucleic acid-binding proteins"/>
    <property type="match status" value="1"/>
</dbReference>
<dbReference type="InterPro" id="IPR012340">
    <property type="entry name" value="NA-bd_OB-fold"/>
</dbReference>
<dbReference type="InterPro" id="IPR003029">
    <property type="entry name" value="S1_domain"/>
</dbReference>
<feature type="domain" description="S1 motif" evidence="1">
    <location>
        <begin position="30"/>
        <end position="111"/>
    </location>
</feature>
<reference evidence="2" key="1">
    <citation type="journal article" date="2014" name="Front. Microbiol.">
        <title>High frequency of phylogenetically diverse reductive dehalogenase-homologous genes in deep subseafloor sedimentary metagenomes.</title>
        <authorList>
            <person name="Kawai M."/>
            <person name="Futagami T."/>
            <person name="Toyoda A."/>
            <person name="Takaki Y."/>
            <person name="Nishi S."/>
            <person name="Hori S."/>
            <person name="Arai W."/>
            <person name="Tsubouchi T."/>
            <person name="Morono Y."/>
            <person name="Uchiyama I."/>
            <person name="Ito T."/>
            <person name="Fujiyama A."/>
            <person name="Inagaki F."/>
            <person name="Takami H."/>
        </authorList>
    </citation>
    <scope>NUCLEOTIDE SEQUENCE</scope>
    <source>
        <strain evidence="2">Expedition CK06-06</strain>
    </source>
</reference>
<accession>X0WKS2</accession>
<dbReference type="Pfam" id="PF00575">
    <property type="entry name" value="S1"/>
    <property type="match status" value="1"/>
</dbReference>
<dbReference type="GO" id="GO:0003676">
    <property type="term" value="F:nucleic acid binding"/>
    <property type="evidence" value="ECO:0007669"/>
    <property type="project" value="InterPro"/>
</dbReference>
<dbReference type="SMART" id="SM00316">
    <property type="entry name" value="S1"/>
    <property type="match status" value="1"/>
</dbReference>
<dbReference type="Gene3D" id="2.40.50.140">
    <property type="entry name" value="Nucleic acid-binding proteins"/>
    <property type="match status" value="1"/>
</dbReference>
<comment type="caution">
    <text evidence="2">The sequence shown here is derived from an EMBL/GenBank/DDBJ whole genome shotgun (WGS) entry which is preliminary data.</text>
</comment>
<name>X0WKS2_9ZZZZ</name>
<feature type="non-terminal residue" evidence="2">
    <location>
        <position position="1"/>
    </location>
</feature>
<dbReference type="EMBL" id="BARS01045309">
    <property type="protein sequence ID" value="GAG31255.1"/>
    <property type="molecule type" value="Genomic_DNA"/>
</dbReference>
<protein>
    <recommendedName>
        <fullName evidence="1">S1 motif domain-containing protein</fullName>
    </recommendedName>
</protein>
<proteinExistence type="predicted"/>
<organism evidence="2">
    <name type="scientific">marine sediment metagenome</name>
    <dbReference type="NCBI Taxonomy" id="412755"/>
    <lineage>
        <taxon>unclassified sequences</taxon>
        <taxon>metagenomes</taxon>
        <taxon>ecological metagenomes</taxon>
    </lineage>
</organism>
<dbReference type="AlphaFoldDB" id="X0WKS2"/>
<dbReference type="CDD" id="cd04471">
    <property type="entry name" value="S1_RNase_R"/>
    <property type="match status" value="1"/>
</dbReference>
<sequence length="111" mass="12925">HSSDMEKRAVEAEREAVKVKQLQYMKNRLGDEFYGIISGVRPYGIFIEIEDILAEGLIHIRNMDDDYYNYDEDSLSLYGLHTGKSYRLGDRIKVQVVNVNLEEKQLDLLLL</sequence>
<gene>
    <name evidence="2" type="ORF">S01H1_68326</name>
</gene>
<evidence type="ECO:0000313" key="2">
    <source>
        <dbReference type="EMBL" id="GAG31255.1"/>
    </source>
</evidence>
<dbReference type="PROSITE" id="PS50126">
    <property type="entry name" value="S1"/>
    <property type="match status" value="1"/>
</dbReference>